<comment type="caution">
    <text evidence="2">The sequence shown here is derived from an EMBL/GenBank/DDBJ whole genome shotgun (WGS) entry which is preliminary data.</text>
</comment>
<evidence type="ECO:0000313" key="3">
    <source>
        <dbReference type="Proteomes" id="UP001500320"/>
    </source>
</evidence>
<feature type="region of interest" description="Disordered" evidence="1">
    <location>
        <begin position="34"/>
        <end position="53"/>
    </location>
</feature>
<organism evidence="2 3">
    <name type="scientific">Planomonospora alba</name>
    <dbReference type="NCBI Taxonomy" id="161354"/>
    <lineage>
        <taxon>Bacteria</taxon>
        <taxon>Bacillati</taxon>
        <taxon>Actinomycetota</taxon>
        <taxon>Actinomycetes</taxon>
        <taxon>Streptosporangiales</taxon>
        <taxon>Streptosporangiaceae</taxon>
        <taxon>Planomonospora</taxon>
    </lineage>
</organism>
<proteinExistence type="predicted"/>
<accession>A0ABP6MS09</accession>
<sequence length="53" mass="5264">MAAPDVAERAGRGTEVLLTADATCLDERAGIATAGTLTVTPGSSADTGRSRTT</sequence>
<protein>
    <submittedName>
        <fullName evidence="2">Uncharacterized protein</fullName>
    </submittedName>
</protein>
<feature type="compositionally biased region" description="Polar residues" evidence="1">
    <location>
        <begin position="35"/>
        <end position="53"/>
    </location>
</feature>
<dbReference type="Proteomes" id="UP001500320">
    <property type="component" value="Unassembled WGS sequence"/>
</dbReference>
<dbReference type="EMBL" id="BAAAUT010000007">
    <property type="protein sequence ID" value="GAA3122252.1"/>
    <property type="molecule type" value="Genomic_DNA"/>
</dbReference>
<gene>
    <name evidence="2" type="ORF">GCM10010466_11410</name>
</gene>
<reference evidence="3" key="1">
    <citation type="journal article" date="2019" name="Int. J. Syst. Evol. Microbiol.">
        <title>The Global Catalogue of Microorganisms (GCM) 10K type strain sequencing project: providing services to taxonomists for standard genome sequencing and annotation.</title>
        <authorList>
            <consortium name="The Broad Institute Genomics Platform"/>
            <consortium name="The Broad Institute Genome Sequencing Center for Infectious Disease"/>
            <person name="Wu L."/>
            <person name="Ma J."/>
        </authorList>
    </citation>
    <scope>NUCLEOTIDE SEQUENCE [LARGE SCALE GENOMIC DNA]</scope>
    <source>
        <strain evidence="3">JCM 9373</strain>
    </source>
</reference>
<keyword evidence="3" id="KW-1185">Reference proteome</keyword>
<name>A0ABP6MS09_9ACTN</name>
<evidence type="ECO:0000256" key="1">
    <source>
        <dbReference type="SAM" id="MobiDB-lite"/>
    </source>
</evidence>
<evidence type="ECO:0000313" key="2">
    <source>
        <dbReference type="EMBL" id="GAA3122252.1"/>
    </source>
</evidence>